<dbReference type="GO" id="GO:0016747">
    <property type="term" value="F:acyltransferase activity, transferring groups other than amino-acyl groups"/>
    <property type="evidence" value="ECO:0007669"/>
    <property type="project" value="InterPro"/>
</dbReference>
<dbReference type="Pfam" id="PF13508">
    <property type="entry name" value="Acetyltransf_7"/>
    <property type="match status" value="1"/>
</dbReference>
<dbReference type="PROSITE" id="PS51186">
    <property type="entry name" value="GNAT"/>
    <property type="match status" value="1"/>
</dbReference>
<dbReference type="EMBL" id="CP009245">
    <property type="protein sequence ID" value="APT85099.1"/>
    <property type="molecule type" value="Genomic_DNA"/>
</dbReference>
<gene>
    <name evidence="2" type="ORF">CAQU_08485</name>
</gene>
<sequence length="195" mass="22072">MSFSVEHVAPHQFAALCPRLVDIYLSAMDYPKEMFDHRVPAWIRAIYQPGFSAVVAFHTEVDDPNSLPTPIGVAYGSLGTHLDWWHSNVRQGLIERGLSTDVLHNYFELTEVHVHPTQQGQGIGRQLIEKLAQTTSAEKILLSTPEVPDEHNRAFHLYRDLGFTDVLRHFHFPGDERPFAILGAPLPLAERQPHP</sequence>
<dbReference type="RefSeq" id="WP_075726831.1">
    <property type="nucleotide sequence ID" value="NZ_CP009245.1"/>
</dbReference>
<dbReference type="STRING" id="1431546.CAQU_08485"/>
<dbReference type="OrthoDB" id="3692150at2"/>
<evidence type="ECO:0000313" key="3">
    <source>
        <dbReference type="Proteomes" id="UP000185478"/>
    </source>
</evidence>
<dbReference type="Gene3D" id="3.40.630.30">
    <property type="match status" value="1"/>
</dbReference>
<dbReference type="AlphaFoldDB" id="A0A1L7CGZ4"/>
<dbReference type="KEGG" id="caqu:CAQU_08485"/>
<proteinExistence type="predicted"/>
<keyword evidence="3" id="KW-1185">Reference proteome</keyword>
<name>A0A1L7CGZ4_9CORY</name>
<dbReference type="InterPro" id="IPR000182">
    <property type="entry name" value="GNAT_dom"/>
</dbReference>
<evidence type="ECO:0000313" key="2">
    <source>
        <dbReference type="EMBL" id="APT85099.1"/>
    </source>
</evidence>
<evidence type="ECO:0000259" key="1">
    <source>
        <dbReference type="PROSITE" id="PS51186"/>
    </source>
</evidence>
<dbReference type="InterPro" id="IPR016181">
    <property type="entry name" value="Acyl_CoA_acyltransferase"/>
</dbReference>
<dbReference type="CDD" id="cd04301">
    <property type="entry name" value="NAT_SF"/>
    <property type="match status" value="1"/>
</dbReference>
<dbReference type="SUPFAM" id="SSF55729">
    <property type="entry name" value="Acyl-CoA N-acyltransferases (Nat)"/>
    <property type="match status" value="1"/>
</dbReference>
<accession>A0A1L7CGZ4</accession>
<reference evidence="2 3" key="1">
    <citation type="submission" date="2014-08" db="EMBL/GenBank/DDBJ databases">
        <title>Complete genome sequence of Corynebacterium aquilae S-613T(T) (=DSM 44791(T)), isolated from the choana of a healthy golden eagle.</title>
        <authorList>
            <person name="Ruckert C."/>
            <person name="Albersmeier A."/>
            <person name="Winkler A."/>
            <person name="Kalinowski J."/>
        </authorList>
    </citation>
    <scope>NUCLEOTIDE SEQUENCE [LARGE SCALE GENOMIC DNA]</scope>
    <source>
        <strain evidence="2 3">S-613</strain>
    </source>
</reference>
<dbReference type="Proteomes" id="UP000185478">
    <property type="component" value="Chromosome"/>
</dbReference>
<feature type="domain" description="N-acetyltransferase" evidence="1">
    <location>
        <begin position="41"/>
        <end position="187"/>
    </location>
</feature>
<organism evidence="2 3">
    <name type="scientific">Corynebacterium aquilae DSM 44791</name>
    <dbReference type="NCBI Taxonomy" id="1431546"/>
    <lineage>
        <taxon>Bacteria</taxon>
        <taxon>Bacillati</taxon>
        <taxon>Actinomycetota</taxon>
        <taxon>Actinomycetes</taxon>
        <taxon>Mycobacteriales</taxon>
        <taxon>Corynebacteriaceae</taxon>
        <taxon>Corynebacterium</taxon>
    </lineage>
</organism>
<protein>
    <recommendedName>
        <fullName evidence="1">N-acetyltransferase domain-containing protein</fullName>
    </recommendedName>
</protein>